<dbReference type="InterPro" id="IPR024234">
    <property type="entry name" value="DUF3801"/>
</dbReference>
<evidence type="ECO:0000313" key="3">
    <source>
        <dbReference type="Proteomes" id="UP001199236"/>
    </source>
</evidence>
<dbReference type="EMBL" id="JAJEQO010000030">
    <property type="protein sequence ID" value="MCC2214470.1"/>
    <property type="molecule type" value="Genomic_DNA"/>
</dbReference>
<evidence type="ECO:0000256" key="1">
    <source>
        <dbReference type="SAM" id="MobiDB-lite"/>
    </source>
</evidence>
<keyword evidence="3" id="KW-1185">Reference proteome</keyword>
<organism evidence="2 3">
    <name type="scientific">Faecalibacterium hominis</name>
    <name type="common">ex Afrizal et al. 2022</name>
    <dbReference type="NCBI Taxonomy" id="2881265"/>
    <lineage>
        <taxon>Bacteria</taxon>
        <taxon>Bacillati</taxon>
        <taxon>Bacillota</taxon>
        <taxon>Clostridia</taxon>
        <taxon>Eubacteriales</taxon>
        <taxon>Oscillospiraceae</taxon>
        <taxon>Faecalibacterium</taxon>
    </lineage>
</organism>
<comment type="caution">
    <text evidence="2">The sequence shown here is derived from an EMBL/GenBank/DDBJ whole genome shotgun (WGS) entry which is preliminary data.</text>
</comment>
<feature type="region of interest" description="Disordered" evidence="1">
    <location>
        <begin position="122"/>
        <end position="163"/>
    </location>
</feature>
<evidence type="ECO:0000313" key="2">
    <source>
        <dbReference type="EMBL" id="MCC2214470.1"/>
    </source>
</evidence>
<protein>
    <submittedName>
        <fullName evidence="2">PcfB family protein</fullName>
    </submittedName>
</protein>
<dbReference type="RefSeq" id="WP_227623093.1">
    <property type="nucleotide sequence ID" value="NZ_JAJEQO010000030.1"/>
</dbReference>
<proteinExistence type="predicted"/>
<feature type="compositionally biased region" description="Basic and acidic residues" evidence="1">
    <location>
        <begin position="135"/>
        <end position="163"/>
    </location>
</feature>
<reference evidence="2 3" key="1">
    <citation type="submission" date="2021-10" db="EMBL/GenBank/DDBJ databases">
        <title>Anaerobic single-cell dispensing facilitates the cultivation of human gut bacteria.</title>
        <authorList>
            <person name="Afrizal A."/>
        </authorList>
    </citation>
    <scope>NUCLEOTIDE SEQUENCE [LARGE SCALE GENOMIC DNA]</scope>
    <source>
        <strain evidence="2 3">CLA-AA-H223</strain>
    </source>
</reference>
<sequence>MQEEITQKTLALCVEASKMTAQLLQQAMKKVLADMEKHKKNPQLRHGKQTLRQLMKHNTGVSNIEITDQNIRAFSSTAKKYGLDFALKKDTSGEHTRYLVFFKGRDADVITAAFREFSAKNLSREKAPSIRRKLEKAQEQSKTQHKEQERGEKVKTRERSVER</sequence>
<accession>A0ABS8FIX0</accession>
<dbReference type="Proteomes" id="UP001199236">
    <property type="component" value="Unassembled WGS sequence"/>
</dbReference>
<dbReference type="Pfam" id="PF12687">
    <property type="entry name" value="DUF3801"/>
    <property type="match status" value="1"/>
</dbReference>
<name>A0ABS8FIX0_9FIRM</name>
<gene>
    <name evidence="2" type="ORF">LKD34_13425</name>
</gene>